<comment type="caution">
    <text evidence="1">The sequence shown here is derived from an EMBL/GenBank/DDBJ whole genome shotgun (WGS) entry which is preliminary data.</text>
</comment>
<protein>
    <submittedName>
        <fullName evidence="1">Uncharacterized protein</fullName>
    </submittedName>
</protein>
<evidence type="ECO:0000313" key="1">
    <source>
        <dbReference type="EMBL" id="KKL85771.1"/>
    </source>
</evidence>
<dbReference type="AlphaFoldDB" id="A0A0F9G5S7"/>
<sequence>MSEKLENKKNKFHTISIEKLKKNDTEDSLSDKDYALWDFMVTASIESMTYKDGEKDSICIKLNTIMFRDPPNI</sequence>
<accession>A0A0F9G5S7</accession>
<name>A0A0F9G5S7_9ZZZZ</name>
<reference evidence="1" key="1">
    <citation type="journal article" date="2015" name="Nature">
        <title>Complex archaea that bridge the gap between prokaryotes and eukaryotes.</title>
        <authorList>
            <person name="Spang A."/>
            <person name="Saw J.H."/>
            <person name="Jorgensen S.L."/>
            <person name="Zaremba-Niedzwiedzka K."/>
            <person name="Martijn J."/>
            <person name="Lind A.E."/>
            <person name="van Eijk R."/>
            <person name="Schleper C."/>
            <person name="Guy L."/>
            <person name="Ettema T.J."/>
        </authorList>
    </citation>
    <scope>NUCLEOTIDE SEQUENCE</scope>
</reference>
<proteinExistence type="predicted"/>
<organism evidence="1">
    <name type="scientific">marine sediment metagenome</name>
    <dbReference type="NCBI Taxonomy" id="412755"/>
    <lineage>
        <taxon>unclassified sequences</taxon>
        <taxon>metagenomes</taxon>
        <taxon>ecological metagenomes</taxon>
    </lineage>
</organism>
<dbReference type="EMBL" id="LAZR01021311">
    <property type="protein sequence ID" value="KKL85771.1"/>
    <property type="molecule type" value="Genomic_DNA"/>
</dbReference>
<gene>
    <name evidence="1" type="ORF">LCGC14_1951390</name>
</gene>